<keyword evidence="1 4" id="KW-0808">Transferase</keyword>
<dbReference type="PROSITE" id="PS51186">
    <property type="entry name" value="GNAT"/>
    <property type="match status" value="1"/>
</dbReference>
<feature type="domain" description="N-acetyltransferase" evidence="3">
    <location>
        <begin position="74"/>
        <end position="220"/>
    </location>
</feature>
<dbReference type="EMBL" id="FWWV01000031">
    <property type="protein sequence ID" value="SMB87264.1"/>
    <property type="molecule type" value="Genomic_DNA"/>
</dbReference>
<dbReference type="STRING" id="1122938.SAMN05660772_02697"/>
<dbReference type="InterPro" id="IPR000182">
    <property type="entry name" value="GNAT_dom"/>
</dbReference>
<dbReference type="AlphaFoldDB" id="A0A1W1V2K5"/>
<evidence type="ECO:0000313" key="5">
    <source>
        <dbReference type="Proteomes" id="UP000192408"/>
    </source>
</evidence>
<dbReference type="PANTHER" id="PTHR43877:SF2">
    <property type="entry name" value="AMINOALKYLPHOSPHONATE N-ACETYLTRANSFERASE-RELATED"/>
    <property type="match status" value="1"/>
</dbReference>
<evidence type="ECO:0000259" key="3">
    <source>
        <dbReference type="PROSITE" id="PS51186"/>
    </source>
</evidence>
<sequence length="220" mass="24995">MEIGKLQFPTFQQTALAIESAVFEPFELVQCKIAADQMAQIRCLQQLGFQFVEGELDFCLPLSESMPKSQPDSQALQPASVADIDELEILFGEAFTASRFRQPWFSRQQNQDFYRTWIRKAVLGEFDDLCLLARAGDGRIQGGVSLRALDKDNARVGLLAVAPHARGQGVAKRLLQSAVNWGWQQQHKQLWIATQSGNQAAINLYQRQGRIERIAYWFYR</sequence>
<dbReference type="InterPro" id="IPR050832">
    <property type="entry name" value="Bact_Acetyltransf"/>
</dbReference>
<evidence type="ECO:0000256" key="1">
    <source>
        <dbReference type="ARBA" id="ARBA00022679"/>
    </source>
</evidence>
<dbReference type="CDD" id="cd04301">
    <property type="entry name" value="NAT_SF"/>
    <property type="match status" value="1"/>
</dbReference>
<organism evidence="4 5">
    <name type="scientific">Pasteurella testudinis DSM 23072</name>
    <dbReference type="NCBI Taxonomy" id="1122938"/>
    <lineage>
        <taxon>Bacteria</taxon>
        <taxon>Pseudomonadati</taxon>
        <taxon>Pseudomonadota</taxon>
        <taxon>Gammaproteobacteria</taxon>
        <taxon>Pasteurellales</taxon>
        <taxon>Pasteurellaceae</taxon>
        <taxon>Pasteurella</taxon>
    </lineage>
</organism>
<dbReference type="Pfam" id="PF00583">
    <property type="entry name" value="Acetyltransf_1"/>
    <property type="match status" value="1"/>
</dbReference>
<protein>
    <submittedName>
        <fullName evidence="4">dTDP-4-amino-4,6-dideoxy-D-galactose acyltransferase</fullName>
    </submittedName>
</protein>
<dbReference type="SUPFAM" id="SSF55729">
    <property type="entry name" value="Acyl-CoA N-acyltransferases (Nat)"/>
    <property type="match status" value="1"/>
</dbReference>
<accession>A0A1W1V2K5</accession>
<proteinExistence type="predicted"/>
<dbReference type="InterPro" id="IPR016181">
    <property type="entry name" value="Acyl_CoA_acyltransferase"/>
</dbReference>
<keyword evidence="5" id="KW-1185">Reference proteome</keyword>
<name>A0A1W1V2K5_9PAST</name>
<dbReference type="Proteomes" id="UP000192408">
    <property type="component" value="Unassembled WGS sequence"/>
</dbReference>
<keyword evidence="2 4" id="KW-0012">Acyltransferase</keyword>
<reference evidence="5" key="1">
    <citation type="submission" date="2017-04" db="EMBL/GenBank/DDBJ databases">
        <authorList>
            <person name="Varghese N."/>
            <person name="Submissions S."/>
        </authorList>
    </citation>
    <scope>NUCLEOTIDE SEQUENCE [LARGE SCALE GENOMIC DNA]</scope>
    <source>
        <strain evidence="5">DSM 23072</strain>
    </source>
</reference>
<dbReference type="GO" id="GO:0016747">
    <property type="term" value="F:acyltransferase activity, transferring groups other than amino-acyl groups"/>
    <property type="evidence" value="ECO:0007669"/>
    <property type="project" value="InterPro"/>
</dbReference>
<evidence type="ECO:0000256" key="2">
    <source>
        <dbReference type="ARBA" id="ARBA00023315"/>
    </source>
</evidence>
<gene>
    <name evidence="4" type="ORF">SAMN05660772_02697</name>
</gene>
<dbReference type="NCBIfam" id="NF008212">
    <property type="entry name" value="PRK10975.1"/>
    <property type="match status" value="1"/>
</dbReference>
<evidence type="ECO:0000313" key="4">
    <source>
        <dbReference type="EMBL" id="SMB87264.1"/>
    </source>
</evidence>
<dbReference type="PANTHER" id="PTHR43877">
    <property type="entry name" value="AMINOALKYLPHOSPHONATE N-ACETYLTRANSFERASE-RELATED-RELATED"/>
    <property type="match status" value="1"/>
</dbReference>
<dbReference type="Gene3D" id="3.40.630.30">
    <property type="match status" value="1"/>
</dbReference>